<evidence type="ECO:0008006" key="3">
    <source>
        <dbReference type="Google" id="ProtNLM"/>
    </source>
</evidence>
<sequence>MNQPIGLSPKPKHINPISAKRRQKQLTMEPQRVLIFSHPRSMCNVLFRLLSTHPSFTPTVPGPLSFLTPSHLGPEFDNCQPEPFCSDETFQDTFDKLQKSVKEIEKTGTIPLTMEHPYLILPYTTLNEKARYQRTYQPLIQVTEGEPALEHLPEKKNPTIFPDRFFFSITSPIITIRHPARMLPSYIRAMSTFGLPLEADSFLHDMEVQSRYCWERLIFDCFRVSGRDPIIVDGEKFLEDTKGQMYKLCEALGVDESKIEYTWDPTDDRKDGLYSHFPEPVLMAFIGILHGSKGVIGRQAQNERLDLDVEERKWAEEWNEGLAGTIRELVTSSLEDYEYLLQFSI</sequence>
<dbReference type="InterPro" id="IPR027417">
    <property type="entry name" value="P-loop_NTPase"/>
</dbReference>
<dbReference type="EMBL" id="LATX01001734">
    <property type="protein sequence ID" value="KTB38727.1"/>
    <property type="molecule type" value="Genomic_DNA"/>
</dbReference>
<accession>A0A0W0FQW0</accession>
<evidence type="ECO:0000313" key="2">
    <source>
        <dbReference type="Proteomes" id="UP000054988"/>
    </source>
</evidence>
<dbReference type="Proteomes" id="UP000054988">
    <property type="component" value="Unassembled WGS sequence"/>
</dbReference>
<dbReference type="Gene3D" id="3.40.50.300">
    <property type="entry name" value="P-loop containing nucleotide triphosphate hydrolases"/>
    <property type="match status" value="1"/>
</dbReference>
<dbReference type="AlphaFoldDB" id="A0A0W0FQW0"/>
<protein>
    <recommendedName>
        <fullName evidence="3">P-loop containing nucleoside triphosphate hydrolase protein</fullName>
    </recommendedName>
</protein>
<evidence type="ECO:0000313" key="1">
    <source>
        <dbReference type="EMBL" id="KTB38727.1"/>
    </source>
</evidence>
<dbReference type="PANTHER" id="PTHR48419">
    <property type="entry name" value="SULFOTRANSFERASE DOMAIN-CONTAINING PROTEIN"/>
    <property type="match status" value="1"/>
</dbReference>
<proteinExistence type="predicted"/>
<reference evidence="1 2" key="1">
    <citation type="submission" date="2015-12" db="EMBL/GenBank/DDBJ databases">
        <title>Draft genome sequence of Moniliophthora roreri, the causal agent of frosty pod rot of cacao.</title>
        <authorList>
            <person name="Aime M.C."/>
            <person name="Diaz-Valderrama J.R."/>
            <person name="Kijpornyongpan T."/>
            <person name="Phillips-Mora W."/>
        </authorList>
    </citation>
    <scope>NUCLEOTIDE SEQUENCE [LARGE SCALE GENOMIC DNA]</scope>
    <source>
        <strain evidence="1 2">MCA 2952</strain>
    </source>
</reference>
<name>A0A0W0FQW0_MONRR</name>
<dbReference type="PANTHER" id="PTHR48419:SF1">
    <property type="entry name" value="SULFOTRANSFERASE DOMAIN-CONTAINING PROTEIN"/>
    <property type="match status" value="1"/>
</dbReference>
<dbReference type="InterPro" id="IPR053226">
    <property type="entry name" value="Pyrrolopyrazine_biosynth_F"/>
</dbReference>
<gene>
    <name evidence="1" type="ORF">WG66_8732</name>
</gene>
<comment type="caution">
    <text evidence="1">The sequence shown here is derived from an EMBL/GenBank/DDBJ whole genome shotgun (WGS) entry which is preliminary data.</text>
</comment>
<organism evidence="1 2">
    <name type="scientific">Moniliophthora roreri</name>
    <name type="common">Frosty pod rot fungus</name>
    <name type="synonym">Monilia roreri</name>
    <dbReference type="NCBI Taxonomy" id="221103"/>
    <lineage>
        <taxon>Eukaryota</taxon>
        <taxon>Fungi</taxon>
        <taxon>Dikarya</taxon>
        <taxon>Basidiomycota</taxon>
        <taxon>Agaricomycotina</taxon>
        <taxon>Agaricomycetes</taxon>
        <taxon>Agaricomycetidae</taxon>
        <taxon>Agaricales</taxon>
        <taxon>Marasmiineae</taxon>
        <taxon>Marasmiaceae</taxon>
        <taxon>Moniliophthora</taxon>
    </lineage>
</organism>
<dbReference type="SUPFAM" id="SSF52540">
    <property type="entry name" value="P-loop containing nucleoside triphosphate hydrolases"/>
    <property type="match status" value="1"/>
</dbReference>